<evidence type="ECO:0000259" key="2">
    <source>
        <dbReference type="Pfam" id="PF09994"/>
    </source>
</evidence>
<dbReference type="Proteomes" id="UP001230504">
    <property type="component" value="Unassembled WGS sequence"/>
</dbReference>
<feature type="domain" description="T6SS Phospholipase effector Tle1-like catalytic" evidence="2">
    <location>
        <begin position="1"/>
        <end position="122"/>
    </location>
</feature>
<sequence>MINNCGIVKPVYQSNDIYRIYPCPSEPNALKRENPRDFRRIHTWALIADGDVTDPPVRFMGIFDTVGKGGIPEFAGSLSVDWLKPHYQHVSSVVSEAYHALLLHERLYALQPCFVSRNTSMGRPTSSRNAGFPVLALQHFKGYPLINSREHTSSDLGLDEQSNQVKRGSGSSGLQVDVGVR</sequence>
<dbReference type="AlphaFoldDB" id="A0AAD8V5U7"/>
<gene>
    <name evidence="3" type="ORF">LY79DRAFT_579969</name>
</gene>
<feature type="region of interest" description="Disordered" evidence="1">
    <location>
        <begin position="152"/>
        <end position="181"/>
    </location>
</feature>
<dbReference type="Pfam" id="PF09994">
    <property type="entry name" value="T6SS_Tle1-like_cat"/>
    <property type="match status" value="1"/>
</dbReference>
<dbReference type="EMBL" id="JAHLJV010000031">
    <property type="protein sequence ID" value="KAK1590508.1"/>
    <property type="molecule type" value="Genomic_DNA"/>
</dbReference>
<evidence type="ECO:0000313" key="3">
    <source>
        <dbReference type="EMBL" id="KAK1590508.1"/>
    </source>
</evidence>
<dbReference type="InterPro" id="IPR018712">
    <property type="entry name" value="Tle1-like_cat"/>
</dbReference>
<dbReference type="RefSeq" id="XP_060413996.1">
    <property type="nucleotide sequence ID" value="XM_060560063.1"/>
</dbReference>
<dbReference type="GeneID" id="85444303"/>
<organism evidence="3 4">
    <name type="scientific">Colletotrichum navitas</name>
    <dbReference type="NCBI Taxonomy" id="681940"/>
    <lineage>
        <taxon>Eukaryota</taxon>
        <taxon>Fungi</taxon>
        <taxon>Dikarya</taxon>
        <taxon>Ascomycota</taxon>
        <taxon>Pezizomycotina</taxon>
        <taxon>Sordariomycetes</taxon>
        <taxon>Hypocreomycetidae</taxon>
        <taxon>Glomerellales</taxon>
        <taxon>Glomerellaceae</taxon>
        <taxon>Colletotrichum</taxon>
        <taxon>Colletotrichum graminicola species complex</taxon>
    </lineage>
</organism>
<proteinExistence type="predicted"/>
<dbReference type="PANTHER" id="PTHR33840">
    <property type="match status" value="1"/>
</dbReference>
<comment type="caution">
    <text evidence="3">The sequence shown here is derived from an EMBL/GenBank/DDBJ whole genome shotgun (WGS) entry which is preliminary data.</text>
</comment>
<name>A0AAD8V5U7_9PEZI</name>
<protein>
    <recommendedName>
        <fullName evidence="2">T6SS Phospholipase effector Tle1-like catalytic domain-containing protein</fullName>
    </recommendedName>
</protein>
<reference evidence="3" key="1">
    <citation type="submission" date="2021-06" db="EMBL/GenBank/DDBJ databases">
        <title>Comparative genomics, transcriptomics and evolutionary studies reveal genomic signatures of adaptation to plant cell wall in hemibiotrophic fungi.</title>
        <authorList>
            <consortium name="DOE Joint Genome Institute"/>
            <person name="Baroncelli R."/>
            <person name="Diaz J.F."/>
            <person name="Benocci T."/>
            <person name="Peng M."/>
            <person name="Battaglia E."/>
            <person name="Haridas S."/>
            <person name="Andreopoulos W."/>
            <person name="Labutti K."/>
            <person name="Pangilinan J."/>
            <person name="Floch G.L."/>
            <person name="Makela M.R."/>
            <person name="Henrissat B."/>
            <person name="Grigoriev I.V."/>
            <person name="Crouch J.A."/>
            <person name="De Vries R.P."/>
            <person name="Sukno S.A."/>
            <person name="Thon M.R."/>
        </authorList>
    </citation>
    <scope>NUCLEOTIDE SEQUENCE</scope>
    <source>
        <strain evidence="3">CBS 125086</strain>
    </source>
</reference>
<evidence type="ECO:0000313" key="4">
    <source>
        <dbReference type="Proteomes" id="UP001230504"/>
    </source>
</evidence>
<accession>A0AAD8V5U7</accession>
<keyword evidence="4" id="KW-1185">Reference proteome</keyword>
<evidence type="ECO:0000256" key="1">
    <source>
        <dbReference type="SAM" id="MobiDB-lite"/>
    </source>
</evidence>
<dbReference type="PANTHER" id="PTHR33840:SF16">
    <property type="entry name" value="DUF2235 DOMAIN-CONTAINING PROTEIN"/>
    <property type="match status" value="1"/>
</dbReference>